<protein>
    <submittedName>
        <fullName evidence="2 3">Uncharacterized protein</fullName>
    </submittedName>
</protein>
<sequence>MGQKYKTSVYGEQHPKDRISHRHSTDIDQITDIDSLSFTRDDEDDSENISGMKPLAKQAAINTTPIKHAGQSSMPQKLGRNPLQKDVNANLIATSVPKFTTNNSSLVLKVGGPTKPKQLVERNVCNPLAPKNATTKTTTLCKHSLVVVKRVIPPAATSTGKEPHIDEHEEEEDETGIADPFSAQITIKAPQLKPTALTHCTVMGKALGQDEGEFTPVLCPRIEEDKPLEEKPQEPLVYEEDPTSTVAEEDGNLSVEDTGVVFTLNEAISEAGVQIAAPLEGQQQTKDVTGENEIDLLPTKVTQPNFELCVSGCANSQLNLVSEYENPRNNDTAHVPEAIALHKAVCKSTLFAYLKYNILQFVFTVVSDGLPRELVTMADSTLDQVSKTFDGQAPALALHLFNKSELNVHDVSLLLAHVVVAGSLQNERAKVNIQQLLIGTTCICADTGHPRQDKIQDVAEIRSNNVTIRNGSGQWFVYCACDSLNDYGMAVLQVPVEFIYEIQRIVLTVDSGTNHDEAESNLSSNFARQDSAWSQCCITATDGHICKDYLQLEHLVIERFEWTDKRTALIGTPGRSGGGYVNNAFKLAGSSACLTRQTKSHQLMFNMLLQLGGPGTIRKESDHQKLCTNGLSPLHELKKYPAIVTVRQLPWKTFTRPNELLPVWHTQRKSSQLQRFTKKRVAQEKDQQLISTKIVYRVTFCLHPRFEVGGLLDGQLTNDRNYHEVAVLLDPEDADVDVHVSNEHDHSNGQRFDFGGRLYGSGLQEFRELVALQVFQRLSGLDLANVPTRVGDRGEREGIGRLSAEATILHQQDDQSKKALTGRELSLLIRLNTAQLINTSIRVFGLDGCYDSALYLDASKTKSLETVERDSKNLQGQMRLKPNNKFNNLVNRGPTGRVSLAGILQVEFNGLGKVSTTSSYRMQDVAVQHVGVEGNTLQMGSLRIRGGVDQLMPKV</sequence>
<organism>
    <name type="scientific">Culex quinquefasciatus</name>
    <name type="common">Southern house mosquito</name>
    <name type="synonym">Culex pungens</name>
    <dbReference type="NCBI Taxonomy" id="7176"/>
    <lineage>
        <taxon>Eukaryota</taxon>
        <taxon>Metazoa</taxon>
        <taxon>Ecdysozoa</taxon>
        <taxon>Arthropoda</taxon>
        <taxon>Hexapoda</taxon>
        <taxon>Insecta</taxon>
        <taxon>Pterygota</taxon>
        <taxon>Neoptera</taxon>
        <taxon>Endopterygota</taxon>
        <taxon>Diptera</taxon>
        <taxon>Nematocera</taxon>
        <taxon>Culicoidea</taxon>
        <taxon>Culicidae</taxon>
        <taxon>Culicinae</taxon>
        <taxon>Culicini</taxon>
        <taxon>Culex</taxon>
        <taxon>Culex</taxon>
    </lineage>
</organism>
<dbReference type="EMBL" id="DS232344">
    <property type="protein sequence ID" value="EDS40417.1"/>
    <property type="molecule type" value="Genomic_DNA"/>
</dbReference>
<feature type="region of interest" description="Disordered" evidence="1">
    <location>
        <begin position="1"/>
        <end position="24"/>
    </location>
</feature>
<dbReference type="VEuPathDB" id="VectorBase:CQUJHB017217"/>
<keyword evidence="4" id="KW-1185">Reference proteome</keyword>
<dbReference type="KEGG" id="cqu:CpipJ_CPIJ014422"/>
<dbReference type="InParanoid" id="B0X4K0"/>
<reference evidence="2" key="1">
    <citation type="submission" date="2007-03" db="EMBL/GenBank/DDBJ databases">
        <title>Annotation of Culex pipiens quinquefasciatus.</title>
        <authorList>
            <consortium name="The Broad Institute Genome Sequencing Platform"/>
            <person name="Atkinson P.W."/>
            <person name="Hemingway J."/>
            <person name="Christensen B.M."/>
            <person name="Higgs S."/>
            <person name="Kodira C."/>
            <person name="Hannick L."/>
            <person name="Megy K."/>
            <person name="O'Leary S."/>
            <person name="Pearson M."/>
            <person name="Haas B.J."/>
            <person name="Mauceli E."/>
            <person name="Wortman J.R."/>
            <person name="Lee N.H."/>
            <person name="Guigo R."/>
            <person name="Stanke M."/>
            <person name="Alvarado L."/>
            <person name="Amedeo P."/>
            <person name="Antoine C.H."/>
            <person name="Arensburger P."/>
            <person name="Bidwell S.L."/>
            <person name="Crawford M."/>
            <person name="Camaro F."/>
            <person name="Devon K."/>
            <person name="Engels R."/>
            <person name="Hammond M."/>
            <person name="Howarth C."/>
            <person name="Koehrsen M."/>
            <person name="Lawson D."/>
            <person name="Montgomery P."/>
            <person name="Nene V."/>
            <person name="Nusbaum C."/>
            <person name="Puiu D."/>
            <person name="Romero-Severson J."/>
            <person name="Severson D.W."/>
            <person name="Shumway M."/>
            <person name="Sisk P."/>
            <person name="Stolte C."/>
            <person name="Zeng Q."/>
            <person name="Eisenstadt E."/>
            <person name="Fraser-Liggett C."/>
            <person name="Strausberg R."/>
            <person name="Galagan J."/>
            <person name="Birren B."/>
            <person name="Collins F.H."/>
        </authorList>
    </citation>
    <scope>NUCLEOTIDE SEQUENCE [LARGE SCALE GENOMIC DNA]</scope>
    <source>
        <strain evidence="2">JHB</strain>
    </source>
</reference>
<dbReference type="VEuPathDB" id="VectorBase:CPIJ014422"/>
<dbReference type="HOGENOM" id="CLU_308884_0_0_1"/>
<evidence type="ECO:0000313" key="3">
    <source>
        <dbReference type="EnsemblMetazoa" id="CPIJ014422-PA"/>
    </source>
</evidence>
<accession>B0X4K0</accession>
<feature type="compositionally biased region" description="Basic and acidic residues" evidence="1">
    <location>
        <begin position="13"/>
        <end position="24"/>
    </location>
</feature>
<evidence type="ECO:0000313" key="4">
    <source>
        <dbReference type="Proteomes" id="UP000002320"/>
    </source>
</evidence>
<evidence type="ECO:0000313" key="2">
    <source>
        <dbReference type="EMBL" id="EDS40417.1"/>
    </source>
</evidence>
<gene>
    <name evidence="3" type="primary">6047524</name>
    <name evidence="2" type="ORF">CpipJ_CPIJ014422</name>
</gene>
<proteinExistence type="predicted"/>
<evidence type="ECO:0000256" key="1">
    <source>
        <dbReference type="SAM" id="MobiDB-lite"/>
    </source>
</evidence>
<dbReference type="AlphaFoldDB" id="B0X4K0"/>
<dbReference type="EnsemblMetazoa" id="CPIJ014422-RA">
    <property type="protein sequence ID" value="CPIJ014422-PA"/>
    <property type="gene ID" value="CPIJ014422"/>
</dbReference>
<dbReference type="Proteomes" id="UP000002320">
    <property type="component" value="Unassembled WGS sequence"/>
</dbReference>
<reference evidence="3" key="2">
    <citation type="submission" date="2020-05" db="UniProtKB">
        <authorList>
            <consortium name="EnsemblMetazoa"/>
        </authorList>
    </citation>
    <scope>IDENTIFICATION</scope>
    <source>
        <strain evidence="3">JHB</strain>
    </source>
</reference>
<feature type="region of interest" description="Disordered" evidence="1">
    <location>
        <begin position="155"/>
        <end position="176"/>
    </location>
</feature>
<name>B0X4K0_CULQU</name>
<dbReference type="OrthoDB" id="1918685at2759"/>